<feature type="binding site" evidence="8">
    <location>
        <begin position="14"/>
        <end position="19"/>
    </location>
    <ligand>
        <name>ATP</name>
        <dbReference type="ChEBI" id="CHEBI:30616"/>
    </ligand>
</feature>
<comment type="function">
    <text evidence="8">Catalyzes a mechanistically unusual reaction, the ATP-dependent insertion of CO2 between the N7 and N8 nitrogen atoms of 7,8-diaminopelargonic acid (DAPA, also called 7,8-diammoniononanoate) to form a ureido ring.</text>
</comment>
<keyword evidence="5 8" id="KW-0093">Biotin biosynthesis</keyword>
<dbReference type="PANTHER" id="PTHR43210">
    <property type="entry name" value="DETHIOBIOTIN SYNTHETASE"/>
    <property type="match status" value="1"/>
</dbReference>
<feature type="binding site" evidence="8">
    <location>
        <position position="43"/>
    </location>
    <ligand>
        <name>substrate</name>
    </ligand>
</feature>
<dbReference type="GO" id="GO:0042803">
    <property type="term" value="F:protein homodimerization activity"/>
    <property type="evidence" value="ECO:0007669"/>
    <property type="project" value="UniProtKB-ARBA"/>
</dbReference>
<evidence type="ECO:0000256" key="7">
    <source>
        <dbReference type="ARBA" id="ARBA00022842"/>
    </source>
</evidence>
<keyword evidence="3 8" id="KW-0479">Metal-binding</keyword>
<feature type="binding site" evidence="8">
    <location>
        <position position="18"/>
    </location>
    <ligand>
        <name>Mg(2+)</name>
        <dbReference type="ChEBI" id="CHEBI:18420"/>
    </ligand>
</feature>
<protein>
    <recommendedName>
        <fullName evidence="8">ATP-dependent dethiobiotin synthetase BioD</fullName>
        <ecNumber evidence="8">6.3.3.3</ecNumber>
    </recommendedName>
    <alternativeName>
        <fullName evidence="8">DTB synthetase</fullName>
        <shortName evidence="8">DTBS</shortName>
    </alternativeName>
    <alternativeName>
        <fullName evidence="8">Dethiobiotin synthase</fullName>
    </alternativeName>
</protein>
<dbReference type="GO" id="GO:0004141">
    <property type="term" value="F:dethiobiotin synthase activity"/>
    <property type="evidence" value="ECO:0007669"/>
    <property type="project" value="UniProtKB-UniRule"/>
</dbReference>
<comment type="caution">
    <text evidence="8">Lacks conserved residue(s) required for the propagation of feature annotation.</text>
</comment>
<dbReference type="InterPro" id="IPR004472">
    <property type="entry name" value="DTB_synth_BioD"/>
</dbReference>
<evidence type="ECO:0000256" key="3">
    <source>
        <dbReference type="ARBA" id="ARBA00022723"/>
    </source>
</evidence>
<evidence type="ECO:0000313" key="10">
    <source>
        <dbReference type="Proteomes" id="UP000322165"/>
    </source>
</evidence>
<comment type="subunit">
    <text evidence="8">Homodimer.</text>
</comment>
<dbReference type="Pfam" id="PF13500">
    <property type="entry name" value="AAA_26"/>
    <property type="match status" value="1"/>
</dbReference>
<dbReference type="NCBIfam" id="TIGR00347">
    <property type="entry name" value="bioD"/>
    <property type="match status" value="1"/>
</dbReference>
<evidence type="ECO:0000256" key="6">
    <source>
        <dbReference type="ARBA" id="ARBA00022840"/>
    </source>
</evidence>
<accession>A0A5B2ZB06</accession>
<dbReference type="Proteomes" id="UP000322165">
    <property type="component" value="Unassembled WGS sequence"/>
</dbReference>
<comment type="catalytic activity">
    <reaction evidence="8">
        <text>(7R,8S)-7,8-diammoniononanoate + CO2 + ATP = (4R,5S)-dethiobiotin + ADP + phosphate + 3 H(+)</text>
        <dbReference type="Rhea" id="RHEA:15805"/>
        <dbReference type="ChEBI" id="CHEBI:15378"/>
        <dbReference type="ChEBI" id="CHEBI:16526"/>
        <dbReference type="ChEBI" id="CHEBI:30616"/>
        <dbReference type="ChEBI" id="CHEBI:43474"/>
        <dbReference type="ChEBI" id="CHEBI:149469"/>
        <dbReference type="ChEBI" id="CHEBI:149473"/>
        <dbReference type="ChEBI" id="CHEBI:456216"/>
        <dbReference type="EC" id="6.3.3.3"/>
    </reaction>
</comment>
<dbReference type="EC" id="6.3.3.3" evidence="8"/>
<feature type="active site" evidence="8">
    <location>
        <position position="39"/>
    </location>
</feature>
<proteinExistence type="inferred from homology"/>
<keyword evidence="1 8" id="KW-0963">Cytoplasm</keyword>
<dbReference type="FunFam" id="3.40.50.300:FF:000292">
    <property type="entry name" value="ATP-dependent dethiobiotin synthetase BioD"/>
    <property type="match status" value="1"/>
</dbReference>
<evidence type="ECO:0000256" key="4">
    <source>
        <dbReference type="ARBA" id="ARBA00022741"/>
    </source>
</evidence>
<evidence type="ECO:0000313" key="9">
    <source>
        <dbReference type="EMBL" id="KAA2284312.1"/>
    </source>
</evidence>
<keyword evidence="2 8" id="KW-0436">Ligase</keyword>
<dbReference type="CDD" id="cd03109">
    <property type="entry name" value="DTBS"/>
    <property type="match status" value="1"/>
</dbReference>
<comment type="similarity">
    <text evidence="8">Belongs to the dethiobiotin synthetase family.</text>
</comment>
<sequence>MMRRGCFVTGTDTGVGKSVVSAALLHALRRDGRPAVGMKPVASGCALTPDGLRNEDALRLQAASAPRPPYPLVNPVALPDPTAPQIAAARAGVAVSLAALLDAHRRLEALAGRVVVEGVGGWMSGLGGGLDQVDLVRALDLPVLLVVGLRLGCLNHARLTARAVVADGCHLLAWVGSRIEPPGNDADEYLGLLSAALPVPCWGVLPHAPGAAPEELAPYLALA</sequence>
<evidence type="ECO:0000256" key="1">
    <source>
        <dbReference type="ARBA" id="ARBA00022490"/>
    </source>
</evidence>
<comment type="subcellular location">
    <subcellularLocation>
        <location evidence="8">Cytoplasm</location>
    </subcellularLocation>
</comment>
<reference evidence="9 10" key="1">
    <citation type="submission" date="2019-09" db="EMBL/GenBank/DDBJ databases">
        <title>Arenimonas chukotkensis sp. nov., a bacterium isolated from Chukotka hot spring, Arctic region, Russia.</title>
        <authorList>
            <person name="Zayulina K.S."/>
            <person name="Prokofeva M.I."/>
            <person name="Elcheninov A.G."/>
            <person name="Novikov A."/>
            <person name="Kochetkova T.V."/>
            <person name="Kublanov I.V."/>
        </authorList>
    </citation>
    <scope>NUCLEOTIDE SEQUENCE [LARGE SCALE GENOMIC DNA]</scope>
    <source>
        <strain evidence="9 10">3729k</strain>
    </source>
</reference>
<dbReference type="Gene3D" id="3.40.50.300">
    <property type="entry name" value="P-loop containing nucleotide triphosphate hydrolases"/>
    <property type="match status" value="1"/>
</dbReference>
<dbReference type="GO" id="GO:0005524">
    <property type="term" value="F:ATP binding"/>
    <property type="evidence" value="ECO:0007669"/>
    <property type="project" value="UniProtKB-UniRule"/>
</dbReference>
<organism evidence="9 10">
    <name type="scientific">Arenimonas fontis</name>
    <dbReference type="NCBI Taxonomy" id="2608255"/>
    <lineage>
        <taxon>Bacteria</taxon>
        <taxon>Pseudomonadati</taxon>
        <taxon>Pseudomonadota</taxon>
        <taxon>Gammaproteobacteria</taxon>
        <taxon>Lysobacterales</taxon>
        <taxon>Lysobacteraceae</taxon>
        <taxon>Arenimonas</taxon>
    </lineage>
</organism>
<dbReference type="PANTHER" id="PTHR43210:SF5">
    <property type="entry name" value="DETHIOBIOTIN SYNTHETASE"/>
    <property type="match status" value="1"/>
</dbReference>
<dbReference type="AlphaFoldDB" id="A0A5B2ZB06"/>
<dbReference type="HAMAP" id="MF_00336">
    <property type="entry name" value="BioD"/>
    <property type="match status" value="1"/>
</dbReference>
<dbReference type="GO" id="GO:0000287">
    <property type="term" value="F:magnesium ion binding"/>
    <property type="evidence" value="ECO:0007669"/>
    <property type="project" value="UniProtKB-UniRule"/>
</dbReference>
<dbReference type="GO" id="GO:0005829">
    <property type="term" value="C:cytosol"/>
    <property type="evidence" value="ECO:0007669"/>
    <property type="project" value="TreeGrafter"/>
</dbReference>
<keyword evidence="6 8" id="KW-0067">ATP-binding</keyword>
<comment type="caution">
    <text evidence="9">The sequence shown here is derived from an EMBL/GenBank/DDBJ whole genome shotgun (WGS) entry which is preliminary data.</text>
</comment>
<evidence type="ECO:0000256" key="5">
    <source>
        <dbReference type="ARBA" id="ARBA00022756"/>
    </source>
</evidence>
<keyword evidence="10" id="KW-1185">Reference proteome</keyword>
<keyword evidence="4 8" id="KW-0547">Nucleotide-binding</keyword>
<dbReference type="PIRSF" id="PIRSF006755">
    <property type="entry name" value="DTB_synth"/>
    <property type="match status" value="1"/>
</dbReference>
<keyword evidence="7 8" id="KW-0460">Magnesium</keyword>
<feature type="binding site" evidence="8">
    <location>
        <position position="117"/>
    </location>
    <ligand>
        <name>Mg(2+)</name>
        <dbReference type="ChEBI" id="CHEBI:18420"/>
    </ligand>
</feature>
<dbReference type="RefSeq" id="WP_149861003.1">
    <property type="nucleotide sequence ID" value="NZ_VUOD01000007.1"/>
</dbReference>
<comment type="cofactor">
    <cofactor evidence="8">
        <name>Mg(2+)</name>
        <dbReference type="ChEBI" id="CHEBI:18420"/>
    </cofactor>
</comment>
<feature type="binding site" evidence="8">
    <location>
        <begin position="177"/>
        <end position="178"/>
    </location>
    <ligand>
        <name>ATP</name>
        <dbReference type="ChEBI" id="CHEBI:30616"/>
    </ligand>
</feature>
<reference evidence="9 10" key="2">
    <citation type="submission" date="2019-09" db="EMBL/GenBank/DDBJ databases">
        <authorList>
            <person name="Mazur A."/>
        </authorList>
    </citation>
    <scope>NUCLEOTIDE SEQUENCE [LARGE SCALE GENOMIC DNA]</scope>
    <source>
        <strain evidence="9 10">3729k</strain>
    </source>
</reference>
<comment type="pathway">
    <text evidence="8">Cofactor biosynthesis; biotin biosynthesis; biotin from 7,8-diaminononanoate: step 1/2.</text>
</comment>
<feature type="binding site" evidence="8">
    <location>
        <position position="56"/>
    </location>
    <ligand>
        <name>Mg(2+)</name>
        <dbReference type="ChEBI" id="CHEBI:18420"/>
    </ligand>
</feature>
<evidence type="ECO:0000256" key="2">
    <source>
        <dbReference type="ARBA" id="ARBA00022598"/>
    </source>
</evidence>
<dbReference type="InterPro" id="IPR027417">
    <property type="entry name" value="P-loop_NTPase"/>
</dbReference>
<feature type="binding site" evidence="8">
    <location>
        <position position="56"/>
    </location>
    <ligand>
        <name>ATP</name>
        <dbReference type="ChEBI" id="CHEBI:30616"/>
    </ligand>
</feature>
<gene>
    <name evidence="8 9" type="primary">bioD</name>
    <name evidence="9" type="ORF">F0415_09595</name>
</gene>
<name>A0A5B2ZB06_9GAMM</name>
<dbReference type="GO" id="GO:0009102">
    <property type="term" value="P:biotin biosynthetic process"/>
    <property type="evidence" value="ECO:0007669"/>
    <property type="project" value="UniProtKB-UniRule"/>
</dbReference>
<dbReference type="UniPathway" id="UPA00078">
    <property type="reaction ID" value="UER00161"/>
</dbReference>
<feature type="binding site" evidence="8">
    <location>
        <begin position="117"/>
        <end position="120"/>
    </location>
    <ligand>
        <name>ATP</name>
        <dbReference type="ChEBI" id="CHEBI:30616"/>
    </ligand>
</feature>
<dbReference type="SUPFAM" id="SSF52540">
    <property type="entry name" value="P-loop containing nucleoside triphosphate hydrolases"/>
    <property type="match status" value="1"/>
</dbReference>
<dbReference type="EMBL" id="VUOD01000007">
    <property type="protein sequence ID" value="KAA2284312.1"/>
    <property type="molecule type" value="Genomic_DNA"/>
</dbReference>
<evidence type="ECO:0000256" key="8">
    <source>
        <dbReference type="HAMAP-Rule" id="MF_00336"/>
    </source>
</evidence>